<evidence type="ECO:0000259" key="3">
    <source>
        <dbReference type="Pfam" id="PF20152"/>
    </source>
</evidence>
<feature type="transmembrane region" description="Helical" evidence="2">
    <location>
        <begin position="129"/>
        <end position="149"/>
    </location>
</feature>
<gene>
    <name evidence="4" type="ORF">D9756_010637</name>
</gene>
<evidence type="ECO:0000313" key="5">
    <source>
        <dbReference type="Proteomes" id="UP000559027"/>
    </source>
</evidence>
<feature type="transmembrane region" description="Helical" evidence="2">
    <location>
        <begin position="90"/>
        <end position="109"/>
    </location>
</feature>
<dbReference type="AlphaFoldDB" id="A0A8H5FSW8"/>
<feature type="transmembrane region" description="Helical" evidence="2">
    <location>
        <begin position="169"/>
        <end position="190"/>
    </location>
</feature>
<dbReference type="Proteomes" id="UP000559027">
    <property type="component" value="Unassembled WGS sequence"/>
</dbReference>
<feature type="transmembrane region" description="Helical" evidence="2">
    <location>
        <begin position="202"/>
        <end position="222"/>
    </location>
</feature>
<comment type="caution">
    <text evidence="4">The sequence shown here is derived from an EMBL/GenBank/DDBJ whole genome shotgun (WGS) entry which is preliminary data.</text>
</comment>
<keyword evidence="5" id="KW-1185">Reference proteome</keyword>
<organism evidence="4 5">
    <name type="scientific">Leucocoprinus leucothites</name>
    <dbReference type="NCBI Taxonomy" id="201217"/>
    <lineage>
        <taxon>Eukaryota</taxon>
        <taxon>Fungi</taxon>
        <taxon>Dikarya</taxon>
        <taxon>Basidiomycota</taxon>
        <taxon>Agaricomycotina</taxon>
        <taxon>Agaricomycetes</taxon>
        <taxon>Agaricomycetidae</taxon>
        <taxon>Agaricales</taxon>
        <taxon>Agaricineae</taxon>
        <taxon>Agaricaceae</taxon>
        <taxon>Leucocoprinus</taxon>
    </lineage>
</organism>
<dbReference type="InterPro" id="IPR045339">
    <property type="entry name" value="DUF6534"/>
</dbReference>
<evidence type="ECO:0000256" key="2">
    <source>
        <dbReference type="SAM" id="Phobius"/>
    </source>
</evidence>
<feature type="transmembrane region" description="Helical" evidence="2">
    <location>
        <begin position="20"/>
        <end position="44"/>
    </location>
</feature>
<accession>A0A8H5FSW8</accession>
<reference evidence="4 5" key="1">
    <citation type="journal article" date="2020" name="ISME J.">
        <title>Uncovering the hidden diversity of litter-decomposition mechanisms in mushroom-forming fungi.</title>
        <authorList>
            <person name="Floudas D."/>
            <person name="Bentzer J."/>
            <person name="Ahren D."/>
            <person name="Johansson T."/>
            <person name="Persson P."/>
            <person name="Tunlid A."/>
        </authorList>
    </citation>
    <scope>NUCLEOTIDE SEQUENCE [LARGE SCALE GENOMIC DNA]</scope>
    <source>
        <strain evidence="4 5">CBS 146.42</strain>
    </source>
</reference>
<proteinExistence type="predicted"/>
<keyword evidence="2" id="KW-0472">Membrane</keyword>
<sequence length="311" mass="34899">MQYFMYVNNSGKDRSWLRIIVHILFILDSFQTFISMADMFYWFVYNFGNPSTMQELHYASIGGPFCYAIIACIVQIVYCWRMWVLARWRILPAILAFLSLVAVVDGIYVGIHDVILNAVEEVDKQLDAAWLFITAVTDIVIACSMAYLLLKLRSERTSRSTMTAVKRILVLTVETNAVTSVLAVVLVALHLTPSLAAGKTNLFLTIGYILGKTYSNCFMVLLNQRIYYEQAKGRTLDGIQINTYTTTFTTTQSNNDLSTGRLPSSRDDDFGQISVIRFAKPTSSHPTVDDKGDVDDAKSGHGMKSFPGEIV</sequence>
<keyword evidence="2" id="KW-1133">Transmembrane helix</keyword>
<feature type="region of interest" description="Disordered" evidence="1">
    <location>
        <begin position="278"/>
        <end position="311"/>
    </location>
</feature>
<dbReference type="Pfam" id="PF20152">
    <property type="entry name" value="DUF6534"/>
    <property type="match status" value="1"/>
</dbReference>
<evidence type="ECO:0000256" key="1">
    <source>
        <dbReference type="SAM" id="MobiDB-lite"/>
    </source>
</evidence>
<evidence type="ECO:0000313" key="4">
    <source>
        <dbReference type="EMBL" id="KAF5347562.1"/>
    </source>
</evidence>
<dbReference type="OrthoDB" id="2522538at2759"/>
<keyword evidence="2" id="KW-0812">Transmembrane</keyword>
<dbReference type="EMBL" id="JAACJO010000024">
    <property type="protein sequence ID" value="KAF5347562.1"/>
    <property type="molecule type" value="Genomic_DNA"/>
</dbReference>
<name>A0A8H5FSW8_9AGAR</name>
<dbReference type="PANTHER" id="PTHR40465:SF1">
    <property type="entry name" value="DUF6534 DOMAIN-CONTAINING PROTEIN"/>
    <property type="match status" value="1"/>
</dbReference>
<feature type="transmembrane region" description="Helical" evidence="2">
    <location>
        <begin position="56"/>
        <end position="78"/>
    </location>
</feature>
<feature type="compositionally biased region" description="Basic and acidic residues" evidence="1">
    <location>
        <begin position="287"/>
        <end position="299"/>
    </location>
</feature>
<protein>
    <recommendedName>
        <fullName evidence="3">DUF6534 domain-containing protein</fullName>
    </recommendedName>
</protein>
<feature type="domain" description="DUF6534" evidence="3">
    <location>
        <begin position="134"/>
        <end position="225"/>
    </location>
</feature>
<dbReference type="PANTHER" id="PTHR40465">
    <property type="entry name" value="CHROMOSOME 1, WHOLE GENOME SHOTGUN SEQUENCE"/>
    <property type="match status" value="1"/>
</dbReference>